<sequence length="63" mass="6821">MLILSRRASEKLTIGNDVMITVCKVKDGEVKLGIDAPADVVIMRDDAVTQAPKTKNKPRVSSP</sequence>
<dbReference type="Pfam" id="PF02599">
    <property type="entry name" value="CsrA"/>
    <property type="match status" value="1"/>
</dbReference>
<name>A0A432YPE8_9GAMM</name>
<comment type="similarity">
    <text evidence="6">Belongs to the CsrA/RsmA family.</text>
</comment>
<comment type="subcellular location">
    <subcellularLocation>
        <location evidence="6">Cytoplasm</location>
    </subcellularLocation>
</comment>
<keyword evidence="1 6" id="KW-0963">Cytoplasm</keyword>
<keyword evidence="5 6" id="KW-0010">Activator</keyword>
<evidence type="ECO:0000256" key="5">
    <source>
        <dbReference type="ARBA" id="ARBA00023159"/>
    </source>
</evidence>
<reference evidence="7 8" key="1">
    <citation type="journal article" date="2011" name="Front. Microbiol.">
        <title>Genomic signatures of strain selection and enhancement in Bacillus atrophaeus var. globigii, a historical biowarfare simulant.</title>
        <authorList>
            <person name="Gibbons H.S."/>
            <person name="Broomall S.M."/>
            <person name="McNew L.A."/>
            <person name="Daligault H."/>
            <person name="Chapman C."/>
            <person name="Bruce D."/>
            <person name="Karavis M."/>
            <person name="Krepps M."/>
            <person name="McGregor P.A."/>
            <person name="Hong C."/>
            <person name="Park K.H."/>
            <person name="Akmal A."/>
            <person name="Feldman A."/>
            <person name="Lin J.S."/>
            <person name="Chang W.E."/>
            <person name="Higgs B.W."/>
            <person name="Demirev P."/>
            <person name="Lindquist J."/>
            <person name="Liem A."/>
            <person name="Fochler E."/>
            <person name="Read T.D."/>
            <person name="Tapia R."/>
            <person name="Johnson S."/>
            <person name="Bishop-Lilly K.A."/>
            <person name="Detter C."/>
            <person name="Han C."/>
            <person name="Sozhamannan S."/>
            <person name="Rosenzweig C.N."/>
            <person name="Skowronski E.W."/>
        </authorList>
    </citation>
    <scope>NUCLEOTIDE SEQUENCE [LARGE SCALE GENOMIC DNA]</scope>
    <source>
        <strain evidence="7 8">TPS4-2</strain>
    </source>
</reference>
<dbReference type="GO" id="GO:0006109">
    <property type="term" value="P:regulation of carbohydrate metabolic process"/>
    <property type="evidence" value="ECO:0007669"/>
    <property type="project" value="UniProtKB-UniRule"/>
</dbReference>
<comment type="subunit">
    <text evidence="6">Homodimer; the beta-strands of each monomer intercalate to form a hydrophobic core, while the alpha-helices form wings that extend away from the core.</text>
</comment>
<evidence type="ECO:0000313" key="8">
    <source>
        <dbReference type="Proteomes" id="UP000288361"/>
    </source>
</evidence>
<dbReference type="RefSeq" id="WP_126752677.1">
    <property type="nucleotide sequence ID" value="NZ_JBHUMT010000004.1"/>
</dbReference>
<dbReference type="GO" id="GO:0005829">
    <property type="term" value="C:cytosol"/>
    <property type="evidence" value="ECO:0007669"/>
    <property type="project" value="TreeGrafter"/>
</dbReference>
<comment type="caution">
    <text evidence="7">The sequence shown here is derived from an EMBL/GenBank/DDBJ whole genome shotgun (WGS) entry which is preliminary data.</text>
</comment>
<dbReference type="Proteomes" id="UP000288361">
    <property type="component" value="Unassembled WGS sequence"/>
</dbReference>
<dbReference type="PANTHER" id="PTHR34984">
    <property type="entry name" value="CARBON STORAGE REGULATOR"/>
    <property type="match status" value="1"/>
</dbReference>
<dbReference type="InterPro" id="IPR003751">
    <property type="entry name" value="CsrA"/>
</dbReference>
<dbReference type="PANTHER" id="PTHR34984:SF1">
    <property type="entry name" value="CARBON STORAGE REGULATOR"/>
    <property type="match status" value="1"/>
</dbReference>
<dbReference type="Gene3D" id="2.60.40.4380">
    <property type="entry name" value="Translational regulator CsrA"/>
    <property type="match status" value="1"/>
</dbReference>
<accession>A0A432YPE8</accession>
<dbReference type="GO" id="GO:0048027">
    <property type="term" value="F:mRNA 5'-UTR binding"/>
    <property type="evidence" value="ECO:0007669"/>
    <property type="project" value="UniProtKB-UniRule"/>
</dbReference>
<evidence type="ECO:0000313" key="7">
    <source>
        <dbReference type="EMBL" id="RUO62826.1"/>
    </source>
</evidence>
<keyword evidence="4 6" id="KW-0694">RNA-binding</keyword>
<organism evidence="7 8">
    <name type="scientific">Idiomarina piscisalsi</name>
    <dbReference type="NCBI Taxonomy" id="1096243"/>
    <lineage>
        <taxon>Bacteria</taxon>
        <taxon>Pseudomonadati</taxon>
        <taxon>Pseudomonadota</taxon>
        <taxon>Gammaproteobacteria</taxon>
        <taxon>Alteromonadales</taxon>
        <taxon>Idiomarinaceae</taxon>
        <taxon>Idiomarina</taxon>
    </lineage>
</organism>
<dbReference type="GO" id="GO:0006402">
    <property type="term" value="P:mRNA catabolic process"/>
    <property type="evidence" value="ECO:0007669"/>
    <property type="project" value="InterPro"/>
</dbReference>
<evidence type="ECO:0000256" key="4">
    <source>
        <dbReference type="ARBA" id="ARBA00022884"/>
    </source>
</evidence>
<keyword evidence="2 6" id="KW-0678">Repressor</keyword>
<dbReference type="GO" id="GO:0045948">
    <property type="term" value="P:positive regulation of translational initiation"/>
    <property type="evidence" value="ECO:0007669"/>
    <property type="project" value="UniProtKB-UniRule"/>
</dbReference>
<dbReference type="SUPFAM" id="SSF117130">
    <property type="entry name" value="CsrA-like"/>
    <property type="match status" value="1"/>
</dbReference>
<evidence type="ECO:0000256" key="6">
    <source>
        <dbReference type="HAMAP-Rule" id="MF_00167"/>
    </source>
</evidence>
<protein>
    <recommendedName>
        <fullName evidence="6">Translational regulator CsrA</fullName>
    </recommendedName>
    <alternativeName>
        <fullName evidence="6">Carbon storage regulator</fullName>
    </alternativeName>
</protein>
<evidence type="ECO:0000256" key="3">
    <source>
        <dbReference type="ARBA" id="ARBA00022845"/>
    </source>
</evidence>
<dbReference type="GO" id="GO:0045947">
    <property type="term" value="P:negative regulation of translational initiation"/>
    <property type="evidence" value="ECO:0007669"/>
    <property type="project" value="UniProtKB-UniRule"/>
</dbReference>
<evidence type="ECO:0000256" key="1">
    <source>
        <dbReference type="ARBA" id="ARBA00022490"/>
    </source>
</evidence>
<evidence type="ECO:0000256" key="2">
    <source>
        <dbReference type="ARBA" id="ARBA00022491"/>
    </source>
</evidence>
<gene>
    <name evidence="6" type="primary">csrA</name>
    <name evidence="7" type="ORF">CWI73_10135</name>
</gene>
<dbReference type="AlphaFoldDB" id="A0A432YPE8"/>
<proteinExistence type="inferred from homology"/>
<dbReference type="InterPro" id="IPR036107">
    <property type="entry name" value="CsrA_sf"/>
</dbReference>
<keyword evidence="3 6" id="KW-0810">Translation regulation</keyword>
<dbReference type="EMBL" id="PIQA01000011">
    <property type="protein sequence ID" value="RUO62826.1"/>
    <property type="molecule type" value="Genomic_DNA"/>
</dbReference>
<comment type="function">
    <text evidence="6">A key translational regulator that binds mRNA to regulate translation initiation and/or mRNA stability. Mediates global changes in gene expression, shifting from rapid growth to stress survival by linking envelope stress, the stringent response and the catabolite repression systems. Usually binds in the 5'-UTR; binding at or near the Shine-Dalgarno sequence prevents ribosome-binding, repressing translation, binding elsewhere in the 5'-UTR can activate translation and/or stabilize the mRNA. Its function is antagonized by small RNA(s).</text>
</comment>
<dbReference type="HAMAP" id="MF_00167">
    <property type="entry name" value="CsrA"/>
    <property type="match status" value="1"/>
</dbReference>